<name>A0A4P2TED6_9CAUD</name>
<accession>A0A4P2TED6</accession>
<feature type="region of interest" description="Disordered" evidence="1">
    <location>
        <begin position="186"/>
        <end position="220"/>
    </location>
</feature>
<dbReference type="Proteomes" id="UP000305753">
    <property type="component" value="Segment"/>
</dbReference>
<feature type="compositionally biased region" description="Basic and acidic residues" evidence="1">
    <location>
        <begin position="186"/>
        <end position="200"/>
    </location>
</feature>
<organism evidence="2 3">
    <name type="scientific">Vibrio phage VP-1</name>
    <dbReference type="NCBI Taxonomy" id="2234088"/>
    <lineage>
        <taxon>Viruses</taxon>
        <taxon>Duplodnaviria</taxon>
        <taxon>Heunggongvirae</taxon>
        <taxon>Uroviricota</taxon>
        <taxon>Caudoviricetes</taxon>
        <taxon>Pantevenvirales</taxon>
        <taxon>Ackermannviridae</taxon>
        <taxon>Vapseptimavirus</taxon>
        <taxon>Vapseptimavirus VAP7</taxon>
    </lineage>
</organism>
<evidence type="ECO:0000256" key="1">
    <source>
        <dbReference type="SAM" id="MobiDB-lite"/>
    </source>
</evidence>
<reference evidence="2 3" key="1">
    <citation type="submission" date="2018-05" db="EMBL/GenBank/DDBJ databases">
        <title>Whole genome sequencing of Vibrio phage VP-1.</title>
        <authorList>
            <person name="Nandita M."/>
            <person name="Bhat S.G."/>
        </authorList>
    </citation>
    <scope>NUCLEOTIDE SEQUENCE [LARGE SCALE GENOMIC DNA]</scope>
</reference>
<proteinExistence type="predicted"/>
<dbReference type="EMBL" id="MH363700">
    <property type="protein sequence ID" value="AWY10167.1"/>
    <property type="molecule type" value="Genomic_DNA"/>
</dbReference>
<feature type="compositionally biased region" description="Basic residues" evidence="1">
    <location>
        <begin position="201"/>
        <end position="220"/>
    </location>
</feature>
<protein>
    <submittedName>
        <fullName evidence="2">RNA polymerase sigma factor</fullName>
    </submittedName>
</protein>
<evidence type="ECO:0000313" key="3">
    <source>
        <dbReference type="Proteomes" id="UP000305753"/>
    </source>
</evidence>
<evidence type="ECO:0000313" key="2">
    <source>
        <dbReference type="EMBL" id="AWY10167.1"/>
    </source>
</evidence>
<sequence>MALHYVNRGQPDPKDFYFSDDDNTRVCEELKIWRPKRIEARELNLPMSHAPIPEFTAVSIQQIVRHLGTRYNYNGYWFRDEMVDEAVLNALQYLHSFDPNQVGPRSGRVNFHSWVTTSAERVFSNRIKLEEEQVYHKLKSIELNGGLEAFDSDDHDTSLSINNVDNSEIGQDYMARIYAFEEKRKEEKAKQKARRLERQAKKAKPPRNKLARLLKKKKES</sequence>